<accession>A0A2P5CP04</accession>
<organism evidence="2 3">
    <name type="scientific">Parasponia andersonii</name>
    <name type="common">Sponia andersonii</name>
    <dbReference type="NCBI Taxonomy" id="3476"/>
    <lineage>
        <taxon>Eukaryota</taxon>
        <taxon>Viridiplantae</taxon>
        <taxon>Streptophyta</taxon>
        <taxon>Embryophyta</taxon>
        <taxon>Tracheophyta</taxon>
        <taxon>Spermatophyta</taxon>
        <taxon>Magnoliopsida</taxon>
        <taxon>eudicotyledons</taxon>
        <taxon>Gunneridae</taxon>
        <taxon>Pentapetalae</taxon>
        <taxon>rosids</taxon>
        <taxon>fabids</taxon>
        <taxon>Rosales</taxon>
        <taxon>Cannabaceae</taxon>
        <taxon>Parasponia</taxon>
    </lineage>
</organism>
<dbReference type="Proteomes" id="UP000237105">
    <property type="component" value="Unassembled WGS sequence"/>
</dbReference>
<dbReference type="EMBL" id="JXTB01000110">
    <property type="protein sequence ID" value="PON62754.1"/>
    <property type="molecule type" value="Genomic_DNA"/>
</dbReference>
<protein>
    <submittedName>
        <fullName evidence="2">Uncharacterized protein</fullName>
    </submittedName>
</protein>
<sequence length="66" mass="7066">MLSDHLLLNLPYDMTNVQAKSEGVSRVLKSYQKAPKASAVITTAPAQTSTMQGIKTHAPFQGPAPK</sequence>
<gene>
    <name evidence="2" type="ORF">PanWU01x14_136660</name>
</gene>
<evidence type="ECO:0000313" key="3">
    <source>
        <dbReference type="Proteomes" id="UP000237105"/>
    </source>
</evidence>
<proteinExistence type="predicted"/>
<dbReference type="AlphaFoldDB" id="A0A2P5CP04"/>
<evidence type="ECO:0000256" key="1">
    <source>
        <dbReference type="SAM" id="MobiDB-lite"/>
    </source>
</evidence>
<keyword evidence="3" id="KW-1185">Reference proteome</keyword>
<feature type="region of interest" description="Disordered" evidence="1">
    <location>
        <begin position="45"/>
        <end position="66"/>
    </location>
</feature>
<comment type="caution">
    <text evidence="2">The sequence shown here is derived from an EMBL/GenBank/DDBJ whole genome shotgun (WGS) entry which is preliminary data.</text>
</comment>
<evidence type="ECO:0000313" key="2">
    <source>
        <dbReference type="EMBL" id="PON62754.1"/>
    </source>
</evidence>
<reference evidence="3" key="1">
    <citation type="submission" date="2016-06" db="EMBL/GenBank/DDBJ databases">
        <title>Parallel loss of symbiosis genes in relatives of nitrogen-fixing non-legume Parasponia.</title>
        <authorList>
            <person name="Van Velzen R."/>
            <person name="Holmer R."/>
            <person name="Bu F."/>
            <person name="Rutten L."/>
            <person name="Van Zeijl A."/>
            <person name="Liu W."/>
            <person name="Santuari L."/>
            <person name="Cao Q."/>
            <person name="Sharma T."/>
            <person name="Shen D."/>
            <person name="Roswanjaya Y."/>
            <person name="Wardhani T."/>
            <person name="Kalhor M.S."/>
            <person name="Jansen J."/>
            <person name="Van den Hoogen J."/>
            <person name="Gungor B."/>
            <person name="Hartog M."/>
            <person name="Hontelez J."/>
            <person name="Verver J."/>
            <person name="Yang W.-C."/>
            <person name="Schijlen E."/>
            <person name="Repin R."/>
            <person name="Schilthuizen M."/>
            <person name="Schranz E."/>
            <person name="Heidstra R."/>
            <person name="Miyata K."/>
            <person name="Fedorova E."/>
            <person name="Kohlen W."/>
            <person name="Bisseling T."/>
            <person name="Smit S."/>
            <person name="Geurts R."/>
        </authorList>
    </citation>
    <scope>NUCLEOTIDE SEQUENCE [LARGE SCALE GENOMIC DNA]</scope>
    <source>
        <strain evidence="3">cv. WU1-14</strain>
    </source>
</reference>
<name>A0A2P5CP04_PARAD</name>